<reference evidence="1 2" key="1">
    <citation type="journal article" date="2019" name="Plant Biotechnol. J.">
        <title>The red bayberry genome and genetic basis of sex determination.</title>
        <authorList>
            <person name="Jia H.M."/>
            <person name="Jia H.J."/>
            <person name="Cai Q.L."/>
            <person name="Wang Y."/>
            <person name="Zhao H.B."/>
            <person name="Yang W.F."/>
            <person name="Wang G.Y."/>
            <person name="Li Y.H."/>
            <person name="Zhan D.L."/>
            <person name="Shen Y.T."/>
            <person name="Niu Q.F."/>
            <person name="Chang L."/>
            <person name="Qiu J."/>
            <person name="Zhao L."/>
            <person name="Xie H.B."/>
            <person name="Fu W.Y."/>
            <person name="Jin J."/>
            <person name="Li X.W."/>
            <person name="Jiao Y."/>
            <person name="Zhou C.C."/>
            <person name="Tu T."/>
            <person name="Chai C.Y."/>
            <person name="Gao J.L."/>
            <person name="Fan L.J."/>
            <person name="van de Weg E."/>
            <person name="Wang J.Y."/>
            <person name="Gao Z.S."/>
        </authorList>
    </citation>
    <scope>NUCLEOTIDE SEQUENCE [LARGE SCALE GENOMIC DNA]</scope>
    <source>
        <tissue evidence="1">Leaves</tissue>
    </source>
</reference>
<accession>A0A6A1WPM1</accession>
<sequence length="85" mass="9693">MKQPKSFLPVISPQNLSNPLKFQGAILCCCLPKWVESSLVVIYIKGVKCARTTSTKARSLSPEQEVIYPMMTLERWMEYLRSVAK</sequence>
<evidence type="ECO:0000313" key="2">
    <source>
        <dbReference type="Proteomes" id="UP000516437"/>
    </source>
</evidence>
<protein>
    <submittedName>
        <fullName evidence="1">Uncharacterized protein</fullName>
    </submittedName>
</protein>
<dbReference type="AlphaFoldDB" id="A0A6A1WPM1"/>
<name>A0A6A1WPM1_9ROSI</name>
<dbReference type="Proteomes" id="UP000516437">
    <property type="component" value="Chromosome 1"/>
</dbReference>
<proteinExistence type="predicted"/>
<organism evidence="1 2">
    <name type="scientific">Morella rubra</name>
    <name type="common">Chinese bayberry</name>
    <dbReference type="NCBI Taxonomy" id="262757"/>
    <lineage>
        <taxon>Eukaryota</taxon>
        <taxon>Viridiplantae</taxon>
        <taxon>Streptophyta</taxon>
        <taxon>Embryophyta</taxon>
        <taxon>Tracheophyta</taxon>
        <taxon>Spermatophyta</taxon>
        <taxon>Magnoliopsida</taxon>
        <taxon>eudicotyledons</taxon>
        <taxon>Gunneridae</taxon>
        <taxon>Pentapetalae</taxon>
        <taxon>rosids</taxon>
        <taxon>fabids</taxon>
        <taxon>Fagales</taxon>
        <taxon>Myricaceae</taxon>
        <taxon>Morella</taxon>
    </lineage>
</organism>
<evidence type="ECO:0000313" key="1">
    <source>
        <dbReference type="EMBL" id="KAB1226613.1"/>
    </source>
</evidence>
<keyword evidence="2" id="KW-1185">Reference proteome</keyword>
<gene>
    <name evidence="1" type="ORF">CJ030_MR1G023384</name>
</gene>
<comment type="caution">
    <text evidence="1">The sequence shown here is derived from an EMBL/GenBank/DDBJ whole genome shotgun (WGS) entry which is preliminary data.</text>
</comment>
<dbReference type="EMBL" id="RXIC02000019">
    <property type="protein sequence ID" value="KAB1226613.1"/>
    <property type="molecule type" value="Genomic_DNA"/>
</dbReference>